<protein>
    <submittedName>
        <fullName evidence="3">Thermonuclease family protein</fullName>
    </submittedName>
</protein>
<dbReference type="InterPro" id="IPR016071">
    <property type="entry name" value="Staphylococal_nuclease_OB-fold"/>
</dbReference>
<feature type="domain" description="TNase-like" evidence="2">
    <location>
        <begin position="38"/>
        <end position="183"/>
    </location>
</feature>
<evidence type="ECO:0000313" key="4">
    <source>
        <dbReference type="Proteomes" id="UP001291912"/>
    </source>
</evidence>
<keyword evidence="1" id="KW-0732">Signal</keyword>
<evidence type="ECO:0000259" key="2">
    <source>
        <dbReference type="PROSITE" id="PS50830"/>
    </source>
</evidence>
<comment type="caution">
    <text evidence="3">The sequence shown here is derived from an EMBL/GenBank/DDBJ whole genome shotgun (WGS) entry which is preliminary data.</text>
</comment>
<dbReference type="PROSITE" id="PS51257">
    <property type="entry name" value="PROKAR_LIPOPROTEIN"/>
    <property type="match status" value="1"/>
</dbReference>
<keyword evidence="4" id="KW-1185">Reference proteome</keyword>
<organism evidence="3 4">
    <name type="scientific">Microbacterium aquimaris</name>
    <dbReference type="NCBI Taxonomy" id="459816"/>
    <lineage>
        <taxon>Bacteria</taxon>
        <taxon>Bacillati</taxon>
        <taxon>Actinomycetota</taxon>
        <taxon>Actinomycetes</taxon>
        <taxon>Micrococcales</taxon>
        <taxon>Microbacteriaceae</taxon>
        <taxon>Microbacterium</taxon>
    </lineage>
</organism>
<reference evidence="3 4" key="1">
    <citation type="submission" date="2023-10" db="EMBL/GenBank/DDBJ databases">
        <title>Microbacterium xanthum sp. nov., isolated from seaweed.</title>
        <authorList>
            <person name="Lee S.D."/>
        </authorList>
    </citation>
    <scope>NUCLEOTIDE SEQUENCE [LARGE SCALE GENOMIC DNA]</scope>
    <source>
        <strain evidence="3 4">KCTC 19124</strain>
    </source>
</reference>
<evidence type="ECO:0000256" key="1">
    <source>
        <dbReference type="SAM" id="SignalP"/>
    </source>
</evidence>
<dbReference type="PROSITE" id="PS50830">
    <property type="entry name" value="TNASE_3"/>
    <property type="match status" value="1"/>
</dbReference>
<gene>
    <name evidence="3" type="ORF">R2Q92_00580</name>
</gene>
<proteinExistence type="predicted"/>
<dbReference type="Gene3D" id="2.40.50.90">
    <property type="match status" value="1"/>
</dbReference>
<name>A0ABU5N2K9_9MICO</name>
<dbReference type="Proteomes" id="UP001291912">
    <property type="component" value="Unassembled WGS sequence"/>
</dbReference>
<dbReference type="EMBL" id="JAWJYN010000001">
    <property type="protein sequence ID" value="MDZ8160313.1"/>
    <property type="molecule type" value="Genomic_DNA"/>
</dbReference>
<dbReference type="RefSeq" id="WP_194423051.1">
    <property type="nucleotide sequence ID" value="NZ_BAAAPT010000001.1"/>
</dbReference>
<dbReference type="SUPFAM" id="SSF50199">
    <property type="entry name" value="Staphylococcal nuclease"/>
    <property type="match status" value="1"/>
</dbReference>
<dbReference type="Pfam" id="PF00565">
    <property type="entry name" value="SNase"/>
    <property type="match status" value="1"/>
</dbReference>
<sequence length="185" mass="19595">MIRRSRRLATGALVCAISGVLAGCTTSPAATPVTAPADAVAVEVTQVVDGDTVRARPLPDTAPPWTPAGGDPVDTDVAVRLIGVDTPEVYPDLECGGAEATDALRSLVSAGDTVWAARDDEERDRYDRVLLYLWTEDGTFVNLELVASGAGEALRIDPNDRYWPDLQAAQSTARDTAAGIWSLCR</sequence>
<dbReference type="InterPro" id="IPR035437">
    <property type="entry name" value="SNase_OB-fold_sf"/>
</dbReference>
<dbReference type="SMART" id="SM00318">
    <property type="entry name" value="SNc"/>
    <property type="match status" value="1"/>
</dbReference>
<feature type="chain" id="PRO_5045688916" evidence="1">
    <location>
        <begin position="23"/>
        <end position="185"/>
    </location>
</feature>
<feature type="signal peptide" evidence="1">
    <location>
        <begin position="1"/>
        <end position="22"/>
    </location>
</feature>
<evidence type="ECO:0000313" key="3">
    <source>
        <dbReference type="EMBL" id="MDZ8160313.1"/>
    </source>
</evidence>
<accession>A0ABU5N2K9</accession>